<proteinExistence type="predicted"/>
<dbReference type="STRING" id="69293.ENSGACP00000003684"/>
<name>G3NED3_GASAC</name>
<reference evidence="2" key="1">
    <citation type="submission" date="2006-01" db="EMBL/GenBank/DDBJ databases">
        <authorList>
            <person name="Lindblad-Toh K."/>
            <person name="Mauceli E."/>
            <person name="Grabherr M."/>
            <person name="Chang J.L."/>
            <person name="Lander E.S."/>
        </authorList>
    </citation>
    <scope>NUCLEOTIDE SEQUENCE [LARGE SCALE GENOMIC DNA]</scope>
</reference>
<protein>
    <submittedName>
        <fullName evidence="2">Uncharacterized protein</fullName>
    </submittedName>
</protein>
<feature type="compositionally biased region" description="Basic and acidic residues" evidence="1">
    <location>
        <begin position="103"/>
        <end position="112"/>
    </location>
</feature>
<evidence type="ECO:0000256" key="1">
    <source>
        <dbReference type="SAM" id="MobiDB-lite"/>
    </source>
</evidence>
<dbReference type="Ensembl" id="ENSGACT00000003696.1">
    <property type="protein sequence ID" value="ENSGACP00000003684.1"/>
    <property type="gene ID" value="ENSGACG00000002810.1"/>
</dbReference>
<feature type="compositionally biased region" description="Basic and acidic residues" evidence="1">
    <location>
        <begin position="1"/>
        <end position="18"/>
    </location>
</feature>
<reference evidence="2" key="2">
    <citation type="submission" date="2024-04" db="UniProtKB">
        <authorList>
            <consortium name="Ensembl"/>
        </authorList>
    </citation>
    <scope>IDENTIFICATION</scope>
</reference>
<organism evidence="2">
    <name type="scientific">Gasterosteus aculeatus</name>
    <name type="common">Three-spined stickleback</name>
    <dbReference type="NCBI Taxonomy" id="69293"/>
    <lineage>
        <taxon>Eukaryota</taxon>
        <taxon>Metazoa</taxon>
        <taxon>Chordata</taxon>
        <taxon>Craniata</taxon>
        <taxon>Vertebrata</taxon>
        <taxon>Euteleostomi</taxon>
        <taxon>Actinopterygii</taxon>
        <taxon>Neopterygii</taxon>
        <taxon>Teleostei</taxon>
        <taxon>Neoteleostei</taxon>
        <taxon>Acanthomorphata</taxon>
        <taxon>Eupercaria</taxon>
        <taxon>Perciformes</taxon>
        <taxon>Cottioidei</taxon>
        <taxon>Gasterosteales</taxon>
        <taxon>Gasterosteidae</taxon>
        <taxon>Gasterosteus</taxon>
    </lineage>
</organism>
<feature type="compositionally biased region" description="Basic and acidic residues" evidence="1">
    <location>
        <begin position="69"/>
        <end position="79"/>
    </location>
</feature>
<feature type="region of interest" description="Disordered" evidence="1">
    <location>
        <begin position="1"/>
        <end position="161"/>
    </location>
</feature>
<feature type="compositionally biased region" description="Polar residues" evidence="1">
    <location>
        <begin position="113"/>
        <end position="127"/>
    </location>
</feature>
<feature type="compositionally biased region" description="Basic and acidic residues" evidence="1">
    <location>
        <begin position="128"/>
        <end position="138"/>
    </location>
</feature>
<evidence type="ECO:0000313" key="2">
    <source>
        <dbReference type="Ensembl" id="ENSGACP00000003684.1"/>
    </source>
</evidence>
<sequence>MILLEKAEPVSADGDRKSRPLPAIKKKKAHTRTGGVPHLPLSGTLHWGRPEERRQAALKEMAEKQAILEQRRKSQEAIRKWRHQAKINQEKKSLQQKKHAERRKREVAETDSKPGTVQASAVSTPQSEETRSPRELEGRIGASVEKMQERRRNPTGTTADQMAAAEGDFEEVRPIASLFTRLIYVELIGY</sequence>
<dbReference type="AlphaFoldDB" id="G3NED3"/>
<dbReference type="InParanoid" id="G3NED3"/>
<feature type="compositionally biased region" description="Basic and acidic residues" evidence="1">
    <location>
        <begin position="48"/>
        <end position="63"/>
    </location>
</feature>
<dbReference type="Bgee" id="ENSGACG00000002810">
    <property type="expression patterns" value="Expressed in mesonephros and 6 other cell types or tissues"/>
</dbReference>
<accession>G3NED3</accession>